<organism evidence="5 6">
    <name type="scientific">Candidatus Scalindua rubra</name>
    <dbReference type="NCBI Taxonomy" id="1872076"/>
    <lineage>
        <taxon>Bacteria</taxon>
        <taxon>Pseudomonadati</taxon>
        <taxon>Planctomycetota</taxon>
        <taxon>Candidatus Brocadiia</taxon>
        <taxon>Candidatus Brocadiales</taxon>
        <taxon>Candidatus Scalinduaceae</taxon>
        <taxon>Candidatus Scalindua</taxon>
    </lineage>
</organism>
<dbReference type="Proteomes" id="UP000094056">
    <property type="component" value="Unassembled WGS sequence"/>
</dbReference>
<keyword evidence="1" id="KW-0132">Cell division</keyword>
<sequence>MNITEVRVKLTEAKKNRLQAFCSITIDNDFVVRDLKIIEGYKGAFVAMPSRKLADKCVKCGCKNHLRARYCNDCGTQLNEKRALGETKGKFKLYADTAHPINSKCRDEIEQKVLDAYKEEAKRAQEPGYKPPAMDEPDIDDYEVIKNKAEES</sequence>
<feature type="compositionally biased region" description="Basic and acidic residues" evidence="4">
    <location>
        <begin position="143"/>
        <end position="152"/>
    </location>
</feature>
<dbReference type="GO" id="GO:0000917">
    <property type="term" value="P:division septum assembly"/>
    <property type="evidence" value="ECO:0007669"/>
    <property type="project" value="UniProtKB-KW"/>
</dbReference>
<dbReference type="PATRIC" id="fig|1872076.5.peg.1740"/>
<dbReference type="SUPFAM" id="SSF160537">
    <property type="entry name" value="SpoVG-like"/>
    <property type="match status" value="1"/>
</dbReference>
<evidence type="ECO:0000313" key="5">
    <source>
        <dbReference type="EMBL" id="ODS33385.1"/>
    </source>
</evidence>
<dbReference type="PANTHER" id="PTHR38429">
    <property type="entry name" value="SEPTATION PROTEIN SPOVG-RELATED"/>
    <property type="match status" value="1"/>
</dbReference>
<keyword evidence="2" id="KW-0717">Septation</keyword>
<accession>A0A1E3XCM0</accession>
<gene>
    <name evidence="5" type="ORF">SCARUB_01494</name>
</gene>
<reference evidence="5 6" key="1">
    <citation type="submission" date="2016-07" db="EMBL/GenBank/DDBJ databases">
        <title>Draft genome of Scalindua rubra, obtained from a brine-seawater interface in the Red Sea, sheds light on salt adaptation in anammox bacteria.</title>
        <authorList>
            <person name="Speth D.R."/>
            <person name="Lagkouvardos I."/>
            <person name="Wang Y."/>
            <person name="Qian P.-Y."/>
            <person name="Dutilh B.E."/>
            <person name="Jetten M.S."/>
        </authorList>
    </citation>
    <scope>NUCLEOTIDE SEQUENCE [LARGE SCALE GENOMIC DNA]</scope>
    <source>
        <strain evidence="5">BSI-1</strain>
    </source>
</reference>
<evidence type="ECO:0000313" key="6">
    <source>
        <dbReference type="Proteomes" id="UP000094056"/>
    </source>
</evidence>
<evidence type="ECO:0000256" key="3">
    <source>
        <dbReference type="ARBA" id="ARBA00023306"/>
    </source>
</evidence>
<dbReference type="GO" id="GO:0030435">
    <property type="term" value="P:sporulation resulting in formation of a cellular spore"/>
    <property type="evidence" value="ECO:0007669"/>
    <property type="project" value="InterPro"/>
</dbReference>
<comment type="caution">
    <text evidence="5">The sequence shown here is derived from an EMBL/GenBank/DDBJ whole genome shotgun (WGS) entry which is preliminary data.</text>
</comment>
<evidence type="ECO:0000256" key="2">
    <source>
        <dbReference type="ARBA" id="ARBA00023210"/>
    </source>
</evidence>
<dbReference type="InterPro" id="IPR007170">
    <property type="entry name" value="SpoVG"/>
</dbReference>
<feature type="region of interest" description="Disordered" evidence="4">
    <location>
        <begin position="120"/>
        <end position="152"/>
    </location>
</feature>
<keyword evidence="3" id="KW-0131">Cell cycle</keyword>
<dbReference type="AlphaFoldDB" id="A0A1E3XCM0"/>
<proteinExistence type="predicted"/>
<dbReference type="EMBL" id="MAYW01000030">
    <property type="protein sequence ID" value="ODS33385.1"/>
    <property type="molecule type" value="Genomic_DNA"/>
</dbReference>
<evidence type="ECO:0000256" key="4">
    <source>
        <dbReference type="SAM" id="MobiDB-lite"/>
    </source>
</evidence>
<dbReference type="Pfam" id="PF04026">
    <property type="entry name" value="SpoVG"/>
    <property type="match status" value="1"/>
</dbReference>
<evidence type="ECO:0000256" key="1">
    <source>
        <dbReference type="ARBA" id="ARBA00022618"/>
    </source>
</evidence>
<dbReference type="InterPro" id="IPR036751">
    <property type="entry name" value="SpoVG_sf"/>
</dbReference>
<protein>
    <submittedName>
        <fullName evidence="5">Stage V sporulation protein</fullName>
    </submittedName>
</protein>
<dbReference type="PANTHER" id="PTHR38429:SF1">
    <property type="entry name" value="SEPTATION PROTEIN SPOVG-RELATED"/>
    <property type="match status" value="1"/>
</dbReference>
<dbReference type="Gene3D" id="3.30.1120.40">
    <property type="entry name" value="Stage V sporulation protein G"/>
    <property type="match status" value="1"/>
</dbReference>
<name>A0A1E3XCM0_9BACT</name>